<dbReference type="PANTHER" id="PTHR31793:SF27">
    <property type="entry name" value="NOVEL THIOESTERASE SUPERFAMILY DOMAIN AND SAPOSIN A-TYPE DOMAIN CONTAINING PROTEIN (0610012H03RIK)"/>
    <property type="match status" value="1"/>
</dbReference>
<comment type="caution">
    <text evidence="3">The sequence shown here is derived from an EMBL/GenBank/DDBJ whole genome shotgun (WGS) entry which is preliminary data.</text>
</comment>
<evidence type="ECO:0000256" key="1">
    <source>
        <dbReference type="ARBA" id="ARBA00005953"/>
    </source>
</evidence>
<keyword evidence="2" id="KW-0378">Hydrolase</keyword>
<name>A0A3A3GQM1_9BURK</name>
<dbReference type="CDD" id="cd00586">
    <property type="entry name" value="4HBT"/>
    <property type="match status" value="1"/>
</dbReference>
<dbReference type="AlphaFoldDB" id="A0A3A3GQM1"/>
<dbReference type="SUPFAM" id="SSF54637">
    <property type="entry name" value="Thioesterase/thiol ester dehydrase-isomerase"/>
    <property type="match status" value="1"/>
</dbReference>
<gene>
    <name evidence="3" type="ORF">D3878_18190</name>
</gene>
<evidence type="ECO:0000313" key="4">
    <source>
        <dbReference type="Proteomes" id="UP000266327"/>
    </source>
</evidence>
<comment type="similarity">
    <text evidence="1">Belongs to the 4-hydroxybenzoyl-CoA thioesterase family.</text>
</comment>
<evidence type="ECO:0000256" key="2">
    <source>
        <dbReference type="ARBA" id="ARBA00022801"/>
    </source>
</evidence>
<reference evidence="4" key="1">
    <citation type="submission" date="2018-09" db="EMBL/GenBank/DDBJ databases">
        <authorList>
            <person name="Zhu H."/>
        </authorList>
    </citation>
    <scope>NUCLEOTIDE SEQUENCE [LARGE SCALE GENOMIC DNA]</scope>
    <source>
        <strain evidence="4">K1S02-23</strain>
    </source>
</reference>
<proteinExistence type="inferred from homology"/>
<sequence>MTRIQIELPEHFAFATEIPLYFHHINSGGHLDNALLLSLVSEARVRYFKTQGSQELDAIGLIMIVADAAVQYKSEAFYGEVMVVEMTPMHFHRKGFDLVYRMCDKASGREVARGKSGMLCFDHGLRKTAPMPESFVQRMAATAVADQRPPAEAARR</sequence>
<dbReference type="InterPro" id="IPR029069">
    <property type="entry name" value="HotDog_dom_sf"/>
</dbReference>
<protein>
    <submittedName>
        <fullName evidence="3">Thioesterase</fullName>
    </submittedName>
</protein>
<dbReference type="Pfam" id="PF13279">
    <property type="entry name" value="4HBT_2"/>
    <property type="match status" value="1"/>
</dbReference>
<dbReference type="InterPro" id="IPR050563">
    <property type="entry name" value="4-hydroxybenzoyl-CoA_TE"/>
</dbReference>
<dbReference type="EMBL" id="QYUQ01000002">
    <property type="protein sequence ID" value="RJG03280.1"/>
    <property type="molecule type" value="Genomic_DNA"/>
</dbReference>
<dbReference type="Proteomes" id="UP000266327">
    <property type="component" value="Unassembled WGS sequence"/>
</dbReference>
<organism evidence="3 4">
    <name type="scientific">Noviherbaspirillum sedimenti</name>
    <dbReference type="NCBI Taxonomy" id="2320865"/>
    <lineage>
        <taxon>Bacteria</taxon>
        <taxon>Pseudomonadati</taxon>
        <taxon>Pseudomonadota</taxon>
        <taxon>Betaproteobacteria</taxon>
        <taxon>Burkholderiales</taxon>
        <taxon>Oxalobacteraceae</taxon>
        <taxon>Noviherbaspirillum</taxon>
    </lineage>
</organism>
<dbReference type="Gene3D" id="3.10.129.10">
    <property type="entry name" value="Hotdog Thioesterase"/>
    <property type="match status" value="1"/>
</dbReference>
<evidence type="ECO:0000313" key="3">
    <source>
        <dbReference type="EMBL" id="RJG03280.1"/>
    </source>
</evidence>
<dbReference type="OrthoDB" id="333038at2"/>
<dbReference type="RefSeq" id="WP_119786775.1">
    <property type="nucleotide sequence ID" value="NZ_QYUQ01000002.1"/>
</dbReference>
<dbReference type="GO" id="GO:0047617">
    <property type="term" value="F:fatty acyl-CoA hydrolase activity"/>
    <property type="evidence" value="ECO:0007669"/>
    <property type="project" value="TreeGrafter"/>
</dbReference>
<dbReference type="PANTHER" id="PTHR31793">
    <property type="entry name" value="4-HYDROXYBENZOYL-COA THIOESTERASE FAMILY MEMBER"/>
    <property type="match status" value="1"/>
</dbReference>
<keyword evidence="4" id="KW-1185">Reference proteome</keyword>
<accession>A0A3A3GQM1</accession>